<reference evidence="2 3" key="1">
    <citation type="submission" date="2013-05" db="EMBL/GenBank/DDBJ databases">
        <title>The Genome Sequence of Corynebacterium pyruviciproducens 1773O (ATCC BAA-1742).</title>
        <authorList>
            <consortium name="The Broad Institute Genomics Platform"/>
            <person name="Earl A."/>
            <person name="Ward D."/>
            <person name="Feldgarden M."/>
            <person name="Gevers D."/>
            <person name="Tong J."/>
            <person name="Walker B."/>
            <person name="Young S."/>
            <person name="Zeng Q."/>
            <person name="Gargeya S."/>
            <person name="Fitzgerald M."/>
            <person name="Haas B."/>
            <person name="Abouelleil A."/>
            <person name="Allen A.W."/>
            <person name="Alvarado L."/>
            <person name="Arachchi H.M."/>
            <person name="Berlin A.M."/>
            <person name="Chapman S.B."/>
            <person name="Gainer-Dewar J."/>
            <person name="Goldberg J."/>
            <person name="Griggs A."/>
            <person name="Gujja S."/>
            <person name="Hansen M."/>
            <person name="Howarth C."/>
            <person name="Imamovic A."/>
            <person name="Ireland A."/>
            <person name="Larimer J."/>
            <person name="McCowan C."/>
            <person name="Murphy C."/>
            <person name="Pearson M."/>
            <person name="Poon T.W."/>
            <person name="Priest M."/>
            <person name="Roberts A."/>
            <person name="Saif S."/>
            <person name="Shea T."/>
            <person name="Sisk P."/>
            <person name="Sykes S."/>
            <person name="Wortman J."/>
            <person name="Nusbaum C."/>
            <person name="Birren B."/>
        </authorList>
    </citation>
    <scope>NUCLEOTIDE SEQUENCE [LARGE SCALE GENOMIC DNA]</scope>
    <source>
        <strain evidence="2 3">ATCC BAA-1742</strain>
    </source>
</reference>
<proteinExistence type="predicted"/>
<dbReference type="HOGENOM" id="CLU_1666463_0_0_11"/>
<protein>
    <recommendedName>
        <fullName evidence="4">Peptidase S1 domain-containing protein</fullName>
    </recommendedName>
</protein>
<dbReference type="InterPro" id="IPR009003">
    <property type="entry name" value="Peptidase_S1_PA"/>
</dbReference>
<name>S2ZCD3_9CORY</name>
<organism evidence="2 3">
    <name type="scientific">Corynebacterium pyruviciproducens ATCC BAA-1742</name>
    <dbReference type="NCBI Taxonomy" id="1125779"/>
    <lineage>
        <taxon>Bacteria</taxon>
        <taxon>Bacillati</taxon>
        <taxon>Actinomycetota</taxon>
        <taxon>Actinomycetes</taxon>
        <taxon>Mycobacteriales</taxon>
        <taxon>Corynebacteriaceae</taxon>
        <taxon>Corynebacterium</taxon>
    </lineage>
</organism>
<evidence type="ECO:0008006" key="4">
    <source>
        <dbReference type="Google" id="ProtNLM"/>
    </source>
</evidence>
<keyword evidence="3" id="KW-1185">Reference proteome</keyword>
<feature type="compositionally biased region" description="Pro residues" evidence="1">
    <location>
        <begin position="94"/>
        <end position="110"/>
    </location>
</feature>
<feature type="compositionally biased region" description="Polar residues" evidence="1">
    <location>
        <begin position="115"/>
        <end position="128"/>
    </location>
</feature>
<dbReference type="EMBL" id="ATBY01000017">
    <property type="protein sequence ID" value="EPD67597.1"/>
    <property type="molecule type" value="Genomic_DNA"/>
</dbReference>
<evidence type="ECO:0000313" key="2">
    <source>
        <dbReference type="EMBL" id="EPD67597.1"/>
    </source>
</evidence>
<gene>
    <name evidence="2" type="ORF">HMPREF1219_02009</name>
</gene>
<dbReference type="Proteomes" id="UP000014408">
    <property type="component" value="Unassembled WGS sequence"/>
</dbReference>
<comment type="caution">
    <text evidence="2">The sequence shown here is derived from an EMBL/GenBank/DDBJ whole genome shotgun (WGS) entry which is preliminary data.</text>
</comment>
<sequence>MGNMNFQIFMDGLEINSGDSGGPLWVEDRGLVGVLTGKEGRTVYSGHDNFLVYSSASFPGANGQDYAPFADQRVIEKWAGVRDGYPRVSSAPTRPAPPRSSDAPEPPAPDSNPDTTPHQPSDGGSSDLSPEEIWGIVGGAISLISVLVGLARQFGVIR</sequence>
<dbReference type="AlphaFoldDB" id="S2ZCD3"/>
<feature type="region of interest" description="Disordered" evidence="1">
    <location>
        <begin position="84"/>
        <end position="131"/>
    </location>
</feature>
<evidence type="ECO:0000313" key="3">
    <source>
        <dbReference type="Proteomes" id="UP000014408"/>
    </source>
</evidence>
<evidence type="ECO:0000256" key="1">
    <source>
        <dbReference type="SAM" id="MobiDB-lite"/>
    </source>
</evidence>
<dbReference type="STRING" id="1125779.HMPREF1219_02009"/>
<dbReference type="SUPFAM" id="SSF50494">
    <property type="entry name" value="Trypsin-like serine proteases"/>
    <property type="match status" value="1"/>
</dbReference>
<accession>S2ZCD3</accession>